<organism evidence="1 3">
    <name type="scientific">Populus euphratica</name>
    <name type="common">Euphrates poplar</name>
    <dbReference type="NCBI Taxonomy" id="75702"/>
    <lineage>
        <taxon>Eukaryota</taxon>
        <taxon>Viridiplantae</taxon>
        <taxon>Streptophyta</taxon>
        <taxon>Embryophyta</taxon>
        <taxon>Tracheophyta</taxon>
        <taxon>Spermatophyta</taxon>
        <taxon>Magnoliopsida</taxon>
        <taxon>eudicotyledons</taxon>
        <taxon>Gunneridae</taxon>
        <taxon>Pentapetalae</taxon>
        <taxon>rosids</taxon>
        <taxon>fabids</taxon>
        <taxon>Malpighiales</taxon>
        <taxon>Salicaceae</taxon>
        <taxon>Saliceae</taxon>
        <taxon>Populus</taxon>
    </lineage>
</organism>
<dbReference type="AlphaFoldDB" id="A0AAJ6UX39"/>
<accession>A0AAJ6UX39</accession>
<evidence type="ECO:0000313" key="3">
    <source>
        <dbReference type="RefSeq" id="XP_011037530.1"/>
    </source>
</evidence>
<gene>
    <name evidence="2 3" type="primary">LOC105134716</name>
</gene>
<evidence type="ECO:0000313" key="1">
    <source>
        <dbReference type="Proteomes" id="UP000694918"/>
    </source>
</evidence>
<dbReference type="KEGG" id="peu:105134716"/>
<proteinExistence type="predicted"/>
<reference evidence="2 3" key="1">
    <citation type="submission" date="2025-04" db="UniProtKB">
        <authorList>
            <consortium name="RefSeq"/>
        </authorList>
    </citation>
    <scope>IDENTIFICATION</scope>
</reference>
<keyword evidence="1" id="KW-1185">Reference proteome</keyword>
<dbReference type="GeneID" id="105134716"/>
<dbReference type="Proteomes" id="UP000694918">
    <property type="component" value="Unplaced"/>
</dbReference>
<protein>
    <submittedName>
        <fullName evidence="2">Uncharacterized protein LOC105134716 isoform X1</fullName>
    </submittedName>
    <submittedName>
        <fullName evidence="3">Uncharacterized protein LOC105134716 isoform X2</fullName>
    </submittedName>
</protein>
<evidence type="ECO:0000313" key="2">
    <source>
        <dbReference type="RefSeq" id="XP_011037529.1"/>
    </source>
</evidence>
<name>A0AAJ6UX39_POPEU</name>
<dbReference type="RefSeq" id="XP_011037529.1">
    <property type="nucleotide sequence ID" value="XM_011039227.1"/>
</dbReference>
<dbReference type="RefSeq" id="XP_011037530.1">
    <property type="nucleotide sequence ID" value="XM_011039228.1"/>
</dbReference>
<sequence>MLQPVLCYNCSCDRNSSVLVFLVSYVASDCRDFFKDLNLIPPKINTLSSFLSSYGPQALCFSFAFRTLLLSDYSNLKLETEDCRHLYPGTEFMDVEDGEMSWFYADVRVGVGIGPSICVGIGIGVPCGLGGSNLQRHHPKLKAILVMNRIYPLRHVNEHPVLTYTSCWFCLLVFCFTGVKSFVAPIIAPCTA</sequence>